<protein>
    <submittedName>
        <fullName evidence="1">Uncharacterized protein</fullName>
    </submittedName>
</protein>
<dbReference type="HOGENOM" id="CLU_874181_0_0_5"/>
<proteinExistence type="predicted"/>
<gene>
    <name evidence="1" type="ordered locus">TMO_2373</name>
</gene>
<dbReference type="InterPro" id="IPR044000">
    <property type="entry name" value="Phage_tube_2"/>
</dbReference>
<sequence length="318" mass="33348">MGTWYRSRYKAVSIKTETAYGSSAAPSFAADLLLVENIALTPIEGQDIERRIDLGRSSYTARHLVGRHVQISFDVPLAAAAALAEPPPYARLLRACGLAETVSPPPAADVGVWYSTIESGLESVTVAARIDGMLQTIVGCRGSIRIRADVPAIPYLSVSLVGLYAPPEAGTMVTYPAAPGYVDPTPTSAATTTVSLDGVVLAASSIEVDLGGSVQYVETTGQREVRLIDVAPTATVTAEMDLTARNFFASIDASPIELRLEHVASPEIAIAIRCPAARIGKITLTDIAGASGIQIPMTLSRTPTSPAITLSYRAPTAP</sequence>
<dbReference type="eggNOG" id="ENOG502ZAKV">
    <property type="taxonomic scope" value="Bacteria"/>
</dbReference>
<reference evidence="1 2" key="1">
    <citation type="journal article" date="2012" name="J. Am. Chem. Soc.">
        <title>Bacterial biosynthesis and maturation of the didemnin anti-cancer agents.</title>
        <authorList>
            <person name="Xu Y."/>
            <person name="Kersten R.D."/>
            <person name="Nam S.J."/>
            <person name="Lu L."/>
            <person name="Al-Suwailem A.M."/>
            <person name="Zheng H."/>
            <person name="Fenical W."/>
            <person name="Dorrestein P.C."/>
            <person name="Moore B.S."/>
            <person name="Qian P.Y."/>
        </authorList>
    </citation>
    <scope>NUCLEOTIDE SEQUENCE [LARGE SCALE GENOMIC DNA]</scope>
    <source>
        <strain evidence="1 2">KA081020-065</strain>
    </source>
</reference>
<dbReference type="KEGG" id="tmo:TMO_2373"/>
<name>I3TN73_TISMK</name>
<accession>I3TN73</accession>
<organism evidence="1 2">
    <name type="scientific">Tistrella mobilis (strain KA081020-065)</name>
    <dbReference type="NCBI Taxonomy" id="1110502"/>
    <lineage>
        <taxon>Bacteria</taxon>
        <taxon>Pseudomonadati</taxon>
        <taxon>Pseudomonadota</taxon>
        <taxon>Alphaproteobacteria</taxon>
        <taxon>Geminicoccales</taxon>
        <taxon>Geminicoccaceae</taxon>
        <taxon>Tistrella</taxon>
    </lineage>
</organism>
<dbReference type="STRING" id="1110502.TMO_2373"/>
<dbReference type="Pfam" id="PF18906">
    <property type="entry name" value="Phage_tube_2"/>
    <property type="match status" value="1"/>
</dbReference>
<keyword evidence="2" id="KW-1185">Reference proteome</keyword>
<evidence type="ECO:0000313" key="2">
    <source>
        <dbReference type="Proteomes" id="UP000005258"/>
    </source>
</evidence>
<dbReference type="RefSeq" id="WP_014745888.1">
    <property type="nucleotide sequence ID" value="NC_017956.1"/>
</dbReference>
<dbReference type="Proteomes" id="UP000005258">
    <property type="component" value="Chromosome"/>
</dbReference>
<dbReference type="EMBL" id="CP003236">
    <property type="protein sequence ID" value="AFK54211.1"/>
    <property type="molecule type" value="Genomic_DNA"/>
</dbReference>
<dbReference type="AlphaFoldDB" id="I3TN73"/>
<evidence type="ECO:0000313" key="1">
    <source>
        <dbReference type="EMBL" id="AFK54211.1"/>
    </source>
</evidence>